<protein>
    <recommendedName>
        <fullName evidence="3">Secreted protein</fullName>
    </recommendedName>
</protein>
<feature type="chain" id="PRO_5025542639" description="Secreted protein" evidence="1">
    <location>
        <begin position="20"/>
        <end position="153"/>
    </location>
</feature>
<feature type="signal peptide" evidence="1">
    <location>
        <begin position="1"/>
        <end position="19"/>
    </location>
</feature>
<name>A0A6B0UWB2_IXORI</name>
<proteinExistence type="predicted"/>
<accession>A0A6B0UWB2</accession>
<dbReference type="EMBL" id="GIFC01011823">
    <property type="protein sequence ID" value="MXU93906.1"/>
    <property type="molecule type" value="Transcribed_RNA"/>
</dbReference>
<reference evidence="2" key="1">
    <citation type="submission" date="2019-12" db="EMBL/GenBank/DDBJ databases">
        <title>An insight into the sialome of adult female Ixodes ricinus ticks feeding for 6 days.</title>
        <authorList>
            <person name="Perner J."/>
            <person name="Ribeiro J.M.C."/>
        </authorList>
    </citation>
    <scope>NUCLEOTIDE SEQUENCE</scope>
    <source>
        <strain evidence="2">Semi-engorged</strain>
        <tissue evidence="2">Salivary glands</tissue>
    </source>
</reference>
<sequence>MQGWGEWLLELFLFNPVNQQVACAALGNCQGLFSHSAYLWRANRMCSLNITRKGCAPFSLLEQDFAEFSPKSVNHPKKRGRCQWPLDLAVTSDLRGGASFWRGLIFGRFRIRAKAKKKKQTWLRATSGVQGRYGLARCRFLNSRDKFKPCILT</sequence>
<evidence type="ECO:0000256" key="1">
    <source>
        <dbReference type="SAM" id="SignalP"/>
    </source>
</evidence>
<evidence type="ECO:0008006" key="3">
    <source>
        <dbReference type="Google" id="ProtNLM"/>
    </source>
</evidence>
<dbReference type="AlphaFoldDB" id="A0A6B0UWB2"/>
<keyword evidence="1" id="KW-0732">Signal</keyword>
<organism evidence="2">
    <name type="scientific">Ixodes ricinus</name>
    <name type="common">Common tick</name>
    <name type="synonym">Acarus ricinus</name>
    <dbReference type="NCBI Taxonomy" id="34613"/>
    <lineage>
        <taxon>Eukaryota</taxon>
        <taxon>Metazoa</taxon>
        <taxon>Ecdysozoa</taxon>
        <taxon>Arthropoda</taxon>
        <taxon>Chelicerata</taxon>
        <taxon>Arachnida</taxon>
        <taxon>Acari</taxon>
        <taxon>Parasitiformes</taxon>
        <taxon>Ixodida</taxon>
        <taxon>Ixodoidea</taxon>
        <taxon>Ixodidae</taxon>
        <taxon>Ixodinae</taxon>
        <taxon>Ixodes</taxon>
    </lineage>
</organism>
<evidence type="ECO:0000313" key="2">
    <source>
        <dbReference type="EMBL" id="MXU93906.1"/>
    </source>
</evidence>